<evidence type="ECO:0000313" key="2">
    <source>
        <dbReference type="WBParaSite" id="ACAC_0000137101-mRNA-1"/>
    </source>
</evidence>
<reference evidence="1" key="1">
    <citation type="submission" date="2012-09" db="EMBL/GenBank/DDBJ databases">
        <authorList>
            <person name="Martin A.A."/>
        </authorList>
    </citation>
    <scope>NUCLEOTIDE SEQUENCE</scope>
</reference>
<dbReference type="InterPro" id="IPR001969">
    <property type="entry name" value="Aspartic_peptidase_AS"/>
</dbReference>
<proteinExistence type="predicted"/>
<sequence length="128" mass="14104">MLRAEAKVNYRVHLSQMNRLVVKKIFVSKKYFNLTASTGCNAGLITYGAIDNINCQSNINYVISDTGTSWIATPTNVLDTIVAQTGAPFDYTNEYKVPSVEYVLAVGFIDGNLSCCIDFNATLLNSEF</sequence>
<dbReference type="Gene3D" id="2.40.70.10">
    <property type="entry name" value="Acid Proteases"/>
    <property type="match status" value="1"/>
</dbReference>
<dbReference type="STRING" id="6313.A0A0K0CVK0"/>
<dbReference type="GO" id="GO:0004190">
    <property type="term" value="F:aspartic-type endopeptidase activity"/>
    <property type="evidence" value="ECO:0007669"/>
    <property type="project" value="InterPro"/>
</dbReference>
<organism evidence="1 2">
    <name type="scientific">Angiostrongylus cantonensis</name>
    <name type="common">Rat lungworm</name>
    <dbReference type="NCBI Taxonomy" id="6313"/>
    <lineage>
        <taxon>Eukaryota</taxon>
        <taxon>Metazoa</taxon>
        <taxon>Ecdysozoa</taxon>
        <taxon>Nematoda</taxon>
        <taxon>Chromadorea</taxon>
        <taxon>Rhabditida</taxon>
        <taxon>Rhabditina</taxon>
        <taxon>Rhabditomorpha</taxon>
        <taxon>Strongyloidea</taxon>
        <taxon>Metastrongylidae</taxon>
        <taxon>Angiostrongylus</taxon>
    </lineage>
</organism>
<name>A0A0K0CVK0_ANGCA</name>
<keyword evidence="1" id="KW-1185">Reference proteome</keyword>
<dbReference type="GO" id="GO:0006508">
    <property type="term" value="P:proteolysis"/>
    <property type="evidence" value="ECO:0007669"/>
    <property type="project" value="InterPro"/>
</dbReference>
<protein>
    <submittedName>
        <fullName evidence="2">Peptidase A1 domain-containing protein</fullName>
    </submittedName>
</protein>
<dbReference type="WBParaSite" id="ACAC_0000137101-mRNA-1">
    <property type="protein sequence ID" value="ACAC_0000137101-mRNA-1"/>
    <property type="gene ID" value="ACAC_0000137101"/>
</dbReference>
<accession>A0A0K0CVK0</accession>
<dbReference type="PROSITE" id="PS00141">
    <property type="entry name" value="ASP_PROTEASE"/>
    <property type="match status" value="1"/>
</dbReference>
<evidence type="ECO:0000313" key="1">
    <source>
        <dbReference type="Proteomes" id="UP000035642"/>
    </source>
</evidence>
<reference evidence="2" key="2">
    <citation type="submission" date="2017-02" db="UniProtKB">
        <authorList>
            <consortium name="WormBaseParasite"/>
        </authorList>
    </citation>
    <scope>IDENTIFICATION</scope>
</reference>
<dbReference type="Proteomes" id="UP000035642">
    <property type="component" value="Unassembled WGS sequence"/>
</dbReference>
<dbReference type="AlphaFoldDB" id="A0A0K0CVK0"/>
<dbReference type="InterPro" id="IPR021109">
    <property type="entry name" value="Peptidase_aspartic_dom_sf"/>
</dbReference>
<dbReference type="SUPFAM" id="SSF50630">
    <property type="entry name" value="Acid proteases"/>
    <property type="match status" value="1"/>
</dbReference>